<dbReference type="PROSITE" id="PS50109">
    <property type="entry name" value="HIS_KIN"/>
    <property type="match status" value="1"/>
</dbReference>
<comment type="caution">
    <text evidence="9">The sequence shown here is derived from an EMBL/GenBank/DDBJ whole genome shotgun (WGS) entry which is preliminary data.</text>
</comment>
<gene>
    <name evidence="9" type="ORF">NBRC116591_15930</name>
</gene>
<keyword evidence="6" id="KW-0067">ATP-binding</keyword>
<evidence type="ECO:0000259" key="8">
    <source>
        <dbReference type="PROSITE" id="PS50109"/>
    </source>
</evidence>
<evidence type="ECO:0000256" key="6">
    <source>
        <dbReference type="ARBA" id="ARBA00022840"/>
    </source>
</evidence>
<dbReference type="RefSeq" id="WP_353302423.1">
    <property type="nucleotide sequence ID" value="NZ_BAABWN010000004.1"/>
</dbReference>
<name>A0ABQ0A879_9GAMM</name>
<dbReference type="Gene3D" id="3.30.565.10">
    <property type="entry name" value="Histidine kinase-like ATPase, C-terminal domain"/>
    <property type="match status" value="1"/>
</dbReference>
<keyword evidence="4" id="KW-0547">Nucleotide-binding</keyword>
<dbReference type="InterPro" id="IPR003594">
    <property type="entry name" value="HATPase_dom"/>
</dbReference>
<dbReference type="EMBL" id="BAABWN010000004">
    <property type="protein sequence ID" value="GAA6167783.1"/>
    <property type="molecule type" value="Genomic_DNA"/>
</dbReference>
<evidence type="ECO:0000256" key="7">
    <source>
        <dbReference type="ARBA" id="ARBA00023012"/>
    </source>
</evidence>
<dbReference type="InterPro" id="IPR050351">
    <property type="entry name" value="BphY/WalK/GraS-like"/>
</dbReference>
<evidence type="ECO:0000256" key="2">
    <source>
        <dbReference type="ARBA" id="ARBA00012438"/>
    </source>
</evidence>
<organism evidence="9 10">
    <name type="scientific">Sessilibacter corallicola</name>
    <dbReference type="NCBI Taxonomy" id="2904075"/>
    <lineage>
        <taxon>Bacteria</taxon>
        <taxon>Pseudomonadati</taxon>
        <taxon>Pseudomonadota</taxon>
        <taxon>Gammaproteobacteria</taxon>
        <taxon>Cellvibrionales</taxon>
        <taxon>Cellvibrionaceae</taxon>
        <taxon>Sessilibacter</taxon>
    </lineage>
</organism>
<reference evidence="9 10" key="1">
    <citation type="submission" date="2024-04" db="EMBL/GenBank/DDBJ databases">
        <title>Draft genome sequence of Sessilibacter corallicola NBRC 116591.</title>
        <authorList>
            <person name="Miyakawa T."/>
            <person name="Kusuya Y."/>
            <person name="Miura T."/>
        </authorList>
    </citation>
    <scope>NUCLEOTIDE SEQUENCE [LARGE SCALE GENOMIC DNA]</scope>
    <source>
        <strain evidence="9 10">KU-00831-HH</strain>
    </source>
</reference>
<dbReference type="InterPro" id="IPR036890">
    <property type="entry name" value="HATPase_C_sf"/>
</dbReference>
<dbReference type="EC" id="2.7.13.3" evidence="2"/>
<keyword evidence="3" id="KW-0808">Transferase</keyword>
<dbReference type="PANTHER" id="PTHR42878:SF7">
    <property type="entry name" value="SENSOR HISTIDINE KINASE GLRK"/>
    <property type="match status" value="1"/>
</dbReference>
<evidence type="ECO:0000256" key="3">
    <source>
        <dbReference type="ARBA" id="ARBA00022679"/>
    </source>
</evidence>
<evidence type="ECO:0000256" key="5">
    <source>
        <dbReference type="ARBA" id="ARBA00022777"/>
    </source>
</evidence>
<keyword evidence="10" id="KW-1185">Reference proteome</keyword>
<proteinExistence type="predicted"/>
<dbReference type="SUPFAM" id="SSF55874">
    <property type="entry name" value="ATPase domain of HSP90 chaperone/DNA topoisomerase II/histidine kinase"/>
    <property type="match status" value="1"/>
</dbReference>
<keyword evidence="5 9" id="KW-0418">Kinase</keyword>
<dbReference type="GO" id="GO:0016301">
    <property type="term" value="F:kinase activity"/>
    <property type="evidence" value="ECO:0007669"/>
    <property type="project" value="UniProtKB-KW"/>
</dbReference>
<accession>A0ABQ0A879</accession>
<dbReference type="Pfam" id="PF02518">
    <property type="entry name" value="HATPase_c"/>
    <property type="match status" value="1"/>
</dbReference>
<dbReference type="InterPro" id="IPR005467">
    <property type="entry name" value="His_kinase_dom"/>
</dbReference>
<sequence length="231" mass="25806">MNIEKNELNDFSLVLASSVHDMKNSLGMLLASLEDVMAKVNSINPECKNDFSILQYEAARINSELVRLLSVYRFQNDRMPINVDEHHVIDLIEDQIAKNQPLLTSKNISIDIDCDDSLTAFFDFELLGGVINDALVNSSRYSRERILIVVRAIDEFTEIAIHDDGDGFPVDMLGLVDDKTGVNVEFSERTHLGLYLAMRIARLHKSGEVCGQVFINNNSLLGGGSFMLSIP</sequence>
<evidence type="ECO:0000256" key="4">
    <source>
        <dbReference type="ARBA" id="ARBA00022741"/>
    </source>
</evidence>
<feature type="domain" description="Histidine kinase" evidence="8">
    <location>
        <begin position="17"/>
        <end position="231"/>
    </location>
</feature>
<dbReference type="PANTHER" id="PTHR42878">
    <property type="entry name" value="TWO-COMPONENT HISTIDINE KINASE"/>
    <property type="match status" value="1"/>
</dbReference>
<evidence type="ECO:0000256" key="1">
    <source>
        <dbReference type="ARBA" id="ARBA00000085"/>
    </source>
</evidence>
<protein>
    <recommendedName>
        <fullName evidence="2">histidine kinase</fullName>
        <ecNumber evidence="2">2.7.13.3</ecNumber>
    </recommendedName>
</protein>
<comment type="catalytic activity">
    <reaction evidence="1">
        <text>ATP + protein L-histidine = ADP + protein N-phospho-L-histidine.</text>
        <dbReference type="EC" id="2.7.13.3"/>
    </reaction>
</comment>
<keyword evidence="7" id="KW-0902">Two-component regulatory system</keyword>
<evidence type="ECO:0000313" key="9">
    <source>
        <dbReference type="EMBL" id="GAA6167783.1"/>
    </source>
</evidence>
<dbReference type="Proteomes" id="UP001465153">
    <property type="component" value="Unassembled WGS sequence"/>
</dbReference>
<evidence type="ECO:0000313" key="10">
    <source>
        <dbReference type="Proteomes" id="UP001465153"/>
    </source>
</evidence>